<evidence type="ECO:0000313" key="1">
    <source>
        <dbReference type="EMBL" id="KAJ6641735.1"/>
    </source>
</evidence>
<reference evidence="1" key="1">
    <citation type="submission" date="2022-07" db="EMBL/GenBank/DDBJ databases">
        <authorList>
            <person name="Trinca V."/>
            <person name="Uliana J.V.C."/>
            <person name="Torres T.T."/>
            <person name="Ward R.J."/>
            <person name="Monesi N."/>
        </authorList>
    </citation>
    <scope>NUCLEOTIDE SEQUENCE</scope>
    <source>
        <strain evidence="1">HSMRA1968</strain>
        <tissue evidence="1">Whole embryos</tissue>
    </source>
</reference>
<dbReference type="EMBL" id="WJQU01000002">
    <property type="protein sequence ID" value="KAJ6641735.1"/>
    <property type="molecule type" value="Genomic_DNA"/>
</dbReference>
<name>A0A9Q0N192_9DIPT</name>
<protein>
    <submittedName>
        <fullName evidence="1">Uncharacterized protein</fullName>
    </submittedName>
</protein>
<keyword evidence="2" id="KW-1185">Reference proteome</keyword>
<sequence>MYTAQDILYATGKIRLVEKKWYFHVRTIETFSSVNFFPCSVGDDIAFKFNPTFQTVELRRNTSGFQVIIGHIEKAAVYAANGVSHDL</sequence>
<comment type="caution">
    <text evidence="1">The sequence shown here is derived from an EMBL/GenBank/DDBJ whole genome shotgun (WGS) entry which is preliminary data.</text>
</comment>
<organism evidence="1 2">
    <name type="scientific">Pseudolycoriella hygida</name>
    <dbReference type="NCBI Taxonomy" id="35572"/>
    <lineage>
        <taxon>Eukaryota</taxon>
        <taxon>Metazoa</taxon>
        <taxon>Ecdysozoa</taxon>
        <taxon>Arthropoda</taxon>
        <taxon>Hexapoda</taxon>
        <taxon>Insecta</taxon>
        <taxon>Pterygota</taxon>
        <taxon>Neoptera</taxon>
        <taxon>Endopterygota</taxon>
        <taxon>Diptera</taxon>
        <taxon>Nematocera</taxon>
        <taxon>Sciaroidea</taxon>
        <taxon>Sciaridae</taxon>
        <taxon>Pseudolycoriella</taxon>
    </lineage>
</organism>
<evidence type="ECO:0000313" key="2">
    <source>
        <dbReference type="Proteomes" id="UP001151699"/>
    </source>
</evidence>
<gene>
    <name evidence="1" type="ORF">Bhyg_06675</name>
</gene>
<dbReference type="Proteomes" id="UP001151699">
    <property type="component" value="Chromosome B"/>
</dbReference>
<dbReference type="AlphaFoldDB" id="A0A9Q0N192"/>
<accession>A0A9Q0N192</accession>
<proteinExistence type="predicted"/>